<dbReference type="GO" id="GO:0016491">
    <property type="term" value="F:oxidoreductase activity"/>
    <property type="evidence" value="ECO:0007669"/>
    <property type="project" value="InterPro"/>
</dbReference>
<feature type="domain" description="Enoyl reductase (ER)" evidence="1">
    <location>
        <begin position="14"/>
        <end position="309"/>
    </location>
</feature>
<dbReference type="Gene3D" id="3.90.180.10">
    <property type="entry name" value="Medium-chain alcohol dehydrogenases, catalytic domain"/>
    <property type="match status" value="1"/>
</dbReference>
<dbReference type="SMART" id="SM00829">
    <property type="entry name" value="PKS_ER"/>
    <property type="match status" value="1"/>
</dbReference>
<gene>
    <name evidence="2" type="ORF">APR03_002881</name>
</gene>
<dbReference type="InterPro" id="IPR011032">
    <property type="entry name" value="GroES-like_sf"/>
</dbReference>
<dbReference type="SUPFAM" id="SSF50129">
    <property type="entry name" value="GroES-like"/>
    <property type="match status" value="1"/>
</dbReference>
<dbReference type="EMBL" id="JAMTCS010000008">
    <property type="protein sequence ID" value="MCP2265525.1"/>
    <property type="molecule type" value="Genomic_DNA"/>
</dbReference>
<accession>A0A9X2G1W0</accession>
<dbReference type="AlphaFoldDB" id="A0A9X2G1W0"/>
<dbReference type="Gene3D" id="3.40.50.720">
    <property type="entry name" value="NAD(P)-binding Rossmann-like Domain"/>
    <property type="match status" value="1"/>
</dbReference>
<organism evidence="2 3">
    <name type="scientific">Promicromonospora thailandica</name>
    <dbReference type="NCBI Taxonomy" id="765201"/>
    <lineage>
        <taxon>Bacteria</taxon>
        <taxon>Bacillati</taxon>
        <taxon>Actinomycetota</taxon>
        <taxon>Actinomycetes</taxon>
        <taxon>Micrococcales</taxon>
        <taxon>Promicromonosporaceae</taxon>
        <taxon>Promicromonospora</taxon>
    </lineage>
</organism>
<evidence type="ECO:0000313" key="3">
    <source>
        <dbReference type="Proteomes" id="UP001139493"/>
    </source>
</evidence>
<dbReference type="InterPro" id="IPR013154">
    <property type="entry name" value="ADH-like_N"/>
</dbReference>
<dbReference type="Pfam" id="PF13602">
    <property type="entry name" value="ADH_zinc_N_2"/>
    <property type="match status" value="1"/>
</dbReference>
<sequence length="314" mass="32617">MTDHMNAVLIEGFGGSDVLREGTLPIPSIADDEVLVRVRASAVNPVDVAIRQGMYDFAHHPFPMVLGWDFSGTVEQVGASVTDLRPGDAVYGRPDLTRDGSYAEYIAVKAAHLAIAPKSLPLEQAAALPLAVLTAWQGLFDLGQLDAGQTVLVIGGAGGVGGLAVQLAAHSKARVVATATGTGIDLARSLGADDVIDYRGDDLASRGRFADVVLDTVGGDAGQDALRAVVPGGRWVSTAGAADEGLAAELGVKTFSFIVDSNGPRLAEVAELVDAGALRPVVQDWFPLQHAALAHDRVAAGHLRGKVMLDHQAR</sequence>
<comment type="caution">
    <text evidence="2">The sequence shown here is derived from an EMBL/GenBank/DDBJ whole genome shotgun (WGS) entry which is preliminary data.</text>
</comment>
<keyword evidence="3" id="KW-1185">Reference proteome</keyword>
<evidence type="ECO:0000313" key="2">
    <source>
        <dbReference type="EMBL" id="MCP2265525.1"/>
    </source>
</evidence>
<proteinExistence type="predicted"/>
<evidence type="ECO:0000259" key="1">
    <source>
        <dbReference type="SMART" id="SM00829"/>
    </source>
</evidence>
<dbReference type="Proteomes" id="UP001139493">
    <property type="component" value="Unassembled WGS sequence"/>
</dbReference>
<dbReference type="SUPFAM" id="SSF51735">
    <property type="entry name" value="NAD(P)-binding Rossmann-fold domains"/>
    <property type="match status" value="1"/>
</dbReference>
<dbReference type="CDD" id="cd05289">
    <property type="entry name" value="MDR_like_2"/>
    <property type="match status" value="1"/>
</dbReference>
<dbReference type="PANTHER" id="PTHR11695:SF294">
    <property type="entry name" value="RETICULON-4-INTERACTING PROTEIN 1, MITOCHONDRIAL"/>
    <property type="match status" value="1"/>
</dbReference>
<dbReference type="Pfam" id="PF08240">
    <property type="entry name" value="ADH_N"/>
    <property type="match status" value="1"/>
</dbReference>
<name>A0A9X2G1W0_9MICO</name>
<protein>
    <submittedName>
        <fullName evidence="2">NADPH:quinone reductase</fullName>
    </submittedName>
</protein>
<dbReference type="InterPro" id="IPR036291">
    <property type="entry name" value="NAD(P)-bd_dom_sf"/>
</dbReference>
<dbReference type="InterPro" id="IPR050700">
    <property type="entry name" value="YIM1/Zinc_Alcohol_DH_Fams"/>
</dbReference>
<dbReference type="PANTHER" id="PTHR11695">
    <property type="entry name" value="ALCOHOL DEHYDROGENASE RELATED"/>
    <property type="match status" value="1"/>
</dbReference>
<dbReference type="InterPro" id="IPR020843">
    <property type="entry name" value="ER"/>
</dbReference>
<dbReference type="RefSeq" id="WP_253836718.1">
    <property type="nucleotide sequence ID" value="NZ_JAMTCS010000008.1"/>
</dbReference>
<reference evidence="2" key="1">
    <citation type="submission" date="2022-06" db="EMBL/GenBank/DDBJ databases">
        <title>Genomic Encyclopedia of Archaeal and Bacterial Type Strains, Phase II (KMG-II): from individual species to whole genera.</title>
        <authorList>
            <person name="Goeker M."/>
        </authorList>
    </citation>
    <scope>NUCLEOTIDE SEQUENCE</scope>
    <source>
        <strain evidence="2">DSM 26652</strain>
    </source>
</reference>